<dbReference type="RefSeq" id="WP_260978611.1">
    <property type="nucleotide sequence ID" value="NZ_JAODBU010000006.1"/>
</dbReference>
<protein>
    <recommendedName>
        <fullName evidence="4">Dolichyl-phosphate-mannose-protein mannosyltransferase</fullName>
    </recommendedName>
</protein>
<keyword evidence="1" id="KW-0812">Transmembrane</keyword>
<feature type="transmembrane region" description="Helical" evidence="1">
    <location>
        <begin position="285"/>
        <end position="302"/>
    </location>
</feature>
<proteinExistence type="predicted"/>
<gene>
    <name evidence="2" type="ORF">N5B56_06430</name>
</gene>
<organism evidence="2 3">
    <name type="scientific">Eubacterium album</name>
    <dbReference type="NCBI Taxonomy" id="2978477"/>
    <lineage>
        <taxon>Bacteria</taxon>
        <taxon>Bacillati</taxon>
        <taxon>Bacillota</taxon>
        <taxon>Clostridia</taxon>
        <taxon>Eubacteriales</taxon>
        <taxon>Eubacteriaceae</taxon>
        <taxon>Eubacterium</taxon>
    </lineage>
</organism>
<feature type="transmembrane region" description="Helical" evidence="1">
    <location>
        <begin position="12"/>
        <end position="32"/>
    </location>
</feature>
<evidence type="ECO:0000256" key="1">
    <source>
        <dbReference type="SAM" id="Phobius"/>
    </source>
</evidence>
<evidence type="ECO:0008006" key="4">
    <source>
        <dbReference type="Google" id="ProtNLM"/>
    </source>
</evidence>
<feature type="transmembrane region" description="Helical" evidence="1">
    <location>
        <begin position="79"/>
        <end position="100"/>
    </location>
</feature>
<evidence type="ECO:0000313" key="2">
    <source>
        <dbReference type="EMBL" id="MCT7398723.1"/>
    </source>
</evidence>
<keyword evidence="3" id="KW-1185">Reference proteome</keyword>
<sequence length="476" mass="54069">MRKNIKTKNDIIVLVLIYILVIILAIFTTPIGNMEEIWKYNICQAIVNGKQLYKDINLVNTPLVYLIGALFVKIKPCLISFRIITVIMWAAMLLMFHIIAAKLNQSNLKIFAINLFFIFFCSIQNGIYLCYNQAVLLATLGIIYIILRDEISNLNLFEIGLLNALAILCKYSTGIVVCLGTIIVIFIKIRNKGTSIKHTLIHIATYLAGLMLPNALFLGYLMASGSFADFFDMTFAGTTEFKNNALSMREIMDNAYIIVFLAILLVIPVAILFDTIKHKNYNKDKICVAILAISNFAAAYPIFDPVHFYQGFYILALLLPISKGNRKIKPEIVTVCVCSIVLIYMSCSAMSSAKLRKVNGYGYVFTTDYTYNKFHKIDKFVSDNNGNVKIIDPYAAFYDVELGRYIKYEGCFLNGNLGEKTPIEAFESIVGEEDVVLMYDKKDITNRQFPIEICDYIESHYKRDGKIEGFNVYKKR</sequence>
<feature type="transmembrane region" description="Helical" evidence="1">
    <location>
        <begin position="332"/>
        <end position="351"/>
    </location>
</feature>
<reference evidence="2" key="1">
    <citation type="submission" date="2022-09" db="EMBL/GenBank/DDBJ databases">
        <title>Eubacterium sp. LFL-14 isolated from human feces.</title>
        <authorList>
            <person name="Liu F."/>
        </authorList>
    </citation>
    <scope>NUCLEOTIDE SEQUENCE</scope>
    <source>
        <strain evidence="2">LFL-14</strain>
    </source>
</reference>
<keyword evidence="1" id="KW-1133">Transmembrane helix</keyword>
<dbReference type="EMBL" id="JAODBU010000006">
    <property type="protein sequence ID" value="MCT7398723.1"/>
    <property type="molecule type" value="Genomic_DNA"/>
</dbReference>
<dbReference type="Proteomes" id="UP001431199">
    <property type="component" value="Unassembled WGS sequence"/>
</dbReference>
<feature type="transmembrane region" description="Helical" evidence="1">
    <location>
        <begin position="159"/>
        <end position="187"/>
    </location>
</feature>
<comment type="caution">
    <text evidence="2">The sequence shown here is derived from an EMBL/GenBank/DDBJ whole genome shotgun (WGS) entry which is preliminary data.</text>
</comment>
<feature type="transmembrane region" description="Helical" evidence="1">
    <location>
        <begin position="130"/>
        <end position="147"/>
    </location>
</feature>
<feature type="transmembrane region" description="Helical" evidence="1">
    <location>
        <begin position="199"/>
        <end position="223"/>
    </location>
</feature>
<feature type="transmembrane region" description="Helical" evidence="1">
    <location>
        <begin position="255"/>
        <end position="273"/>
    </location>
</feature>
<keyword evidence="1" id="KW-0472">Membrane</keyword>
<accession>A0ABT2M398</accession>
<evidence type="ECO:0000313" key="3">
    <source>
        <dbReference type="Proteomes" id="UP001431199"/>
    </source>
</evidence>
<name>A0ABT2M398_9FIRM</name>